<dbReference type="Proteomes" id="UP000324800">
    <property type="component" value="Unassembled WGS sequence"/>
</dbReference>
<reference evidence="2 3" key="1">
    <citation type="submission" date="2019-03" db="EMBL/GenBank/DDBJ databases">
        <title>Single cell metagenomics reveals metabolic interactions within the superorganism composed of flagellate Streblomastix strix and complex community of Bacteroidetes bacteria on its surface.</title>
        <authorList>
            <person name="Treitli S.C."/>
            <person name="Kolisko M."/>
            <person name="Husnik F."/>
            <person name="Keeling P."/>
            <person name="Hampl V."/>
        </authorList>
    </citation>
    <scope>NUCLEOTIDE SEQUENCE [LARGE SCALE GENOMIC DNA]</scope>
    <source>
        <strain evidence="2">ST1C</strain>
    </source>
</reference>
<feature type="transmembrane region" description="Helical" evidence="1">
    <location>
        <begin position="99"/>
        <end position="120"/>
    </location>
</feature>
<sequence length="306" mass="33513">MIQVVPMNVQIVVQVVLMDVQIVVLIVVKAQENVVLIAVQIVALAQENVVQVVMMDVLIAVQNVLMDVQIVQVVMDVVNAQENVVQVVMMDVLIAVQNVLMDVQIVQVVMMDVLIVVVNQTNFTNLLTITWLINGIWLMIVGIEGIIYTIRAGGKSYKVILIMSAFFVGAFFFWSILMISPNGFENILSIEKQSLSNIIDNQLMSGLVQSNNIVNDYHSALQFSGIDIMVQSVVSGSKIATQFALDMDKGLPFASVPKVQINVQIAVQNVLNVVVDVVNAQEIVALDVLMAVLIVKLVAQGDTLNI</sequence>
<keyword evidence="1" id="KW-0812">Transmembrane</keyword>
<gene>
    <name evidence="2" type="ORF">EZS28_027997</name>
</gene>
<dbReference type="EMBL" id="SNRW01010493">
    <property type="protein sequence ID" value="KAA6376476.1"/>
    <property type="molecule type" value="Genomic_DNA"/>
</dbReference>
<organism evidence="2 3">
    <name type="scientific">Streblomastix strix</name>
    <dbReference type="NCBI Taxonomy" id="222440"/>
    <lineage>
        <taxon>Eukaryota</taxon>
        <taxon>Metamonada</taxon>
        <taxon>Preaxostyla</taxon>
        <taxon>Oxymonadida</taxon>
        <taxon>Streblomastigidae</taxon>
        <taxon>Streblomastix</taxon>
    </lineage>
</organism>
<dbReference type="AlphaFoldDB" id="A0A5J4V0H1"/>
<evidence type="ECO:0000256" key="1">
    <source>
        <dbReference type="SAM" id="Phobius"/>
    </source>
</evidence>
<keyword evidence="1" id="KW-0472">Membrane</keyword>
<name>A0A5J4V0H1_9EUKA</name>
<proteinExistence type="predicted"/>
<evidence type="ECO:0000313" key="3">
    <source>
        <dbReference type="Proteomes" id="UP000324800"/>
    </source>
</evidence>
<accession>A0A5J4V0H1</accession>
<evidence type="ECO:0000313" key="2">
    <source>
        <dbReference type="EMBL" id="KAA6376476.1"/>
    </source>
</evidence>
<comment type="caution">
    <text evidence="2">The sequence shown here is derived from an EMBL/GenBank/DDBJ whole genome shotgun (WGS) entry which is preliminary data.</text>
</comment>
<keyword evidence="1" id="KW-1133">Transmembrane helix</keyword>
<feature type="transmembrane region" description="Helical" evidence="1">
    <location>
        <begin position="159"/>
        <end position="179"/>
    </location>
</feature>
<protein>
    <submittedName>
        <fullName evidence="2">Uncharacterized protein</fullName>
    </submittedName>
</protein>
<feature type="transmembrane region" description="Helical" evidence="1">
    <location>
        <begin position="126"/>
        <end position="147"/>
    </location>
</feature>